<dbReference type="InterPro" id="IPR003660">
    <property type="entry name" value="HAMP_dom"/>
</dbReference>
<feature type="domain" description="HAMP" evidence="7">
    <location>
        <begin position="376"/>
        <end position="429"/>
    </location>
</feature>
<dbReference type="GO" id="GO:0007165">
    <property type="term" value="P:signal transduction"/>
    <property type="evidence" value="ECO:0007669"/>
    <property type="project" value="UniProtKB-KW"/>
</dbReference>
<dbReference type="OrthoDB" id="354287at2"/>
<evidence type="ECO:0000259" key="7">
    <source>
        <dbReference type="PROSITE" id="PS50885"/>
    </source>
</evidence>
<evidence type="ECO:0000256" key="4">
    <source>
        <dbReference type="SAM" id="MobiDB-lite"/>
    </source>
</evidence>
<dbReference type="EMBL" id="QOHR01000002">
    <property type="protein sequence ID" value="REC58351.1"/>
    <property type="molecule type" value="Genomic_DNA"/>
</dbReference>
<dbReference type="Gene3D" id="1.10.287.950">
    <property type="entry name" value="Methyl-accepting chemotaxis protein"/>
    <property type="match status" value="1"/>
</dbReference>
<keyword evidence="1" id="KW-0145">Chemotaxis</keyword>
<dbReference type="RefSeq" id="WP_115978072.1">
    <property type="nucleotide sequence ID" value="NZ_QOHR01000002.1"/>
</dbReference>
<comment type="caution">
    <text evidence="8">The sequence shown here is derived from an EMBL/GenBank/DDBJ whole genome shotgun (WGS) entry which is preliminary data.</text>
</comment>
<keyword evidence="9" id="KW-1185">Reference proteome</keyword>
<keyword evidence="5" id="KW-0812">Transmembrane</keyword>
<dbReference type="SMART" id="SM00304">
    <property type="entry name" value="HAMP"/>
    <property type="match status" value="1"/>
</dbReference>
<keyword evidence="5" id="KW-1133">Transmembrane helix</keyword>
<evidence type="ECO:0000256" key="5">
    <source>
        <dbReference type="SAM" id="Phobius"/>
    </source>
</evidence>
<feature type="region of interest" description="Disordered" evidence="4">
    <location>
        <begin position="466"/>
        <end position="485"/>
    </location>
</feature>
<dbReference type="PRINTS" id="PR00260">
    <property type="entry name" value="CHEMTRNSDUCR"/>
</dbReference>
<feature type="compositionally biased region" description="Low complexity" evidence="4">
    <location>
        <begin position="748"/>
        <end position="757"/>
    </location>
</feature>
<dbReference type="SMART" id="SM00283">
    <property type="entry name" value="MA"/>
    <property type="match status" value="1"/>
</dbReference>
<dbReference type="Pfam" id="PF00672">
    <property type="entry name" value="HAMP"/>
    <property type="match status" value="1"/>
</dbReference>
<protein>
    <submittedName>
        <fullName evidence="8">Methyl-accepting chemotaxis protein</fullName>
    </submittedName>
</protein>
<dbReference type="PROSITE" id="PS50111">
    <property type="entry name" value="CHEMOTAXIS_TRANSDUC_2"/>
    <property type="match status" value="1"/>
</dbReference>
<dbReference type="PANTHER" id="PTHR43531">
    <property type="entry name" value="PROTEIN ICFG"/>
    <property type="match status" value="1"/>
</dbReference>
<dbReference type="Pfam" id="PF00015">
    <property type="entry name" value="MCPsignal"/>
    <property type="match status" value="1"/>
</dbReference>
<evidence type="ECO:0000313" key="9">
    <source>
        <dbReference type="Proteomes" id="UP000257131"/>
    </source>
</evidence>
<dbReference type="InterPro" id="IPR051310">
    <property type="entry name" value="MCP_chemotaxis"/>
</dbReference>
<name>A0A3D9BYB3_9RHOB</name>
<dbReference type="Proteomes" id="UP000257131">
    <property type="component" value="Unassembled WGS sequence"/>
</dbReference>
<accession>A0A3D9BYB3</accession>
<dbReference type="Gene3D" id="3.30.450.20">
    <property type="entry name" value="PAS domain"/>
    <property type="match status" value="1"/>
</dbReference>
<feature type="region of interest" description="Disordered" evidence="4">
    <location>
        <begin position="692"/>
        <end position="774"/>
    </location>
</feature>
<organism evidence="8 9">
    <name type="scientific">Rhodosalinus sediminis</name>
    <dbReference type="NCBI Taxonomy" id="1940533"/>
    <lineage>
        <taxon>Bacteria</taxon>
        <taxon>Pseudomonadati</taxon>
        <taxon>Pseudomonadota</taxon>
        <taxon>Alphaproteobacteria</taxon>
        <taxon>Rhodobacterales</taxon>
        <taxon>Paracoccaceae</taxon>
        <taxon>Rhodosalinus</taxon>
    </lineage>
</organism>
<reference evidence="8 9" key="1">
    <citation type="journal article" date="2017" name="Int. J. Syst. Evol. Microbiol.">
        <title>Rhodosalinus sediminis gen. nov., sp. nov., isolated from marine saltern.</title>
        <authorList>
            <person name="Guo L.Y."/>
            <person name="Ling S.K."/>
            <person name="Li C.M."/>
            <person name="Chen G.J."/>
            <person name="Du Z.J."/>
        </authorList>
    </citation>
    <scope>NUCLEOTIDE SEQUENCE [LARGE SCALE GENOMIC DNA]</scope>
    <source>
        <strain evidence="8 9">WDN1C137</strain>
    </source>
</reference>
<dbReference type="AlphaFoldDB" id="A0A3D9BYB3"/>
<keyword evidence="5" id="KW-0472">Membrane</keyword>
<dbReference type="GO" id="GO:0006935">
    <property type="term" value="P:chemotaxis"/>
    <property type="evidence" value="ECO:0007669"/>
    <property type="project" value="UniProtKB-KW"/>
</dbReference>
<dbReference type="GO" id="GO:0005886">
    <property type="term" value="C:plasma membrane"/>
    <property type="evidence" value="ECO:0007669"/>
    <property type="project" value="TreeGrafter"/>
</dbReference>
<proteinExistence type="inferred from homology"/>
<dbReference type="SUPFAM" id="SSF58104">
    <property type="entry name" value="Methyl-accepting chemotaxis protein (MCP) signaling domain"/>
    <property type="match status" value="1"/>
</dbReference>
<dbReference type="PANTHER" id="PTHR43531:SF11">
    <property type="entry name" value="METHYL-ACCEPTING CHEMOTAXIS PROTEIN 3"/>
    <property type="match status" value="1"/>
</dbReference>
<evidence type="ECO:0000256" key="2">
    <source>
        <dbReference type="ARBA" id="ARBA00029447"/>
    </source>
</evidence>
<evidence type="ECO:0000256" key="3">
    <source>
        <dbReference type="PROSITE-ProRule" id="PRU00284"/>
    </source>
</evidence>
<comment type="similarity">
    <text evidence="2">Belongs to the methyl-accepting chemotaxis (MCP) protein family.</text>
</comment>
<evidence type="ECO:0000259" key="6">
    <source>
        <dbReference type="PROSITE" id="PS50111"/>
    </source>
</evidence>
<dbReference type="InterPro" id="IPR004089">
    <property type="entry name" value="MCPsignal_dom"/>
</dbReference>
<gene>
    <name evidence="8" type="ORF">DRV84_01930</name>
</gene>
<dbReference type="PROSITE" id="PS50885">
    <property type="entry name" value="HAMP"/>
    <property type="match status" value="1"/>
</dbReference>
<evidence type="ECO:0000313" key="8">
    <source>
        <dbReference type="EMBL" id="REC58351.1"/>
    </source>
</evidence>
<feature type="transmembrane region" description="Helical" evidence="5">
    <location>
        <begin position="356"/>
        <end position="375"/>
    </location>
</feature>
<feature type="compositionally biased region" description="Basic and acidic residues" evidence="4">
    <location>
        <begin position="758"/>
        <end position="774"/>
    </location>
</feature>
<dbReference type="CDD" id="cd11386">
    <property type="entry name" value="MCP_signal"/>
    <property type="match status" value="1"/>
</dbReference>
<dbReference type="GO" id="GO:0004888">
    <property type="term" value="F:transmembrane signaling receptor activity"/>
    <property type="evidence" value="ECO:0007669"/>
    <property type="project" value="InterPro"/>
</dbReference>
<evidence type="ECO:0000256" key="1">
    <source>
        <dbReference type="ARBA" id="ARBA00022500"/>
    </source>
</evidence>
<dbReference type="CDD" id="cd18774">
    <property type="entry name" value="PDC2_HK_sensor"/>
    <property type="match status" value="1"/>
</dbReference>
<dbReference type="InterPro" id="IPR004090">
    <property type="entry name" value="Chemotax_Me-accpt_rcpt"/>
</dbReference>
<feature type="domain" description="Methyl-accepting transducer" evidence="6">
    <location>
        <begin position="434"/>
        <end position="663"/>
    </location>
</feature>
<keyword evidence="3" id="KW-0807">Transducer</keyword>
<sequence length="774" mass="82236">MAMTLFKNMKLRHKLPAAIAAIAVTGAGAIGTVSYLRADAALFEQAEDSLRGTERALVGQLDRMVETVRVNIDAVGDNRATGLALTQLSNGHQVFQNDVEVNARERLQTLYVAENPNPPGARHRLSDAGDGSFYSAMHADWHGWLDDYRKARGYRNLFLVNADMEVIYAAEKEGEFGATLSSGRFADSALTRVVREAMATADEENAVAVSSFDFYEMAGDTPVSFVADDVRNDQGEVIGAVVFQLTLNGVQAVLDNVRGLGETGEAYLVGPDGRARSQLGLVEDGESTALTRRIDTEPARRALAGEQGVVEAVDYSGATTLAAYGPLDYFGETWGVVAKMDMTEVAAPMRALRNSALITVLVIGSLAAGLGVLLARTIVRPVQAMQDGLARVRDDRDLTVRLGTDAKDEIGAATRSVDEILDFVRQSLVSIRTSAGETSVVSDQLSDAAQSTASNSEIQSSAVEEISSSLEETDSQVKANADSARQADEVVAKTADAALKGKDDIAEMSTAMNEINTASQDIAKIIKVIDDIAFQTNLLALNAAVEAARAGQHGRGFAVVAQEVRNLAARSAKAAKETSELIDGTTKRVDRGVELATVVTESFESVADDVQRIKTLVTEISSANDEQARGVAQINTAIAEVTKTAQETSQQSEELAATAEELSKTTDQVLSDIRAFELGEAFDLDAMKREVRPAGERATPAAEAGGAGTRRAAPDVIALDERAKPEASRAQAGSRSNGRANGHGNGHANGHANGAARPQDRLPLDHDERGYGDF</sequence>